<organism evidence="11 12">
    <name type="scientific">Zophobas morio</name>
    <dbReference type="NCBI Taxonomy" id="2755281"/>
    <lineage>
        <taxon>Eukaryota</taxon>
        <taxon>Metazoa</taxon>
        <taxon>Ecdysozoa</taxon>
        <taxon>Arthropoda</taxon>
        <taxon>Hexapoda</taxon>
        <taxon>Insecta</taxon>
        <taxon>Pterygota</taxon>
        <taxon>Neoptera</taxon>
        <taxon>Endopterygota</taxon>
        <taxon>Coleoptera</taxon>
        <taxon>Polyphaga</taxon>
        <taxon>Cucujiformia</taxon>
        <taxon>Tenebrionidae</taxon>
        <taxon>Zophobas</taxon>
    </lineage>
</organism>
<protein>
    <recommendedName>
        <fullName evidence="7">Lipase</fullName>
    </recommendedName>
</protein>
<evidence type="ECO:0000256" key="6">
    <source>
        <dbReference type="ARBA" id="ARBA00023180"/>
    </source>
</evidence>
<dbReference type="GO" id="GO:0016042">
    <property type="term" value="P:lipid catabolic process"/>
    <property type="evidence" value="ECO:0007669"/>
    <property type="project" value="UniProtKB-KW"/>
</dbReference>
<feature type="domain" description="Partial AB-hydrolase lipase" evidence="10">
    <location>
        <begin position="32"/>
        <end position="91"/>
    </location>
</feature>
<evidence type="ECO:0000256" key="3">
    <source>
        <dbReference type="ARBA" id="ARBA00022801"/>
    </source>
</evidence>
<dbReference type="InterPro" id="IPR006693">
    <property type="entry name" value="AB_hydrolase_lipase"/>
</dbReference>
<evidence type="ECO:0000256" key="8">
    <source>
        <dbReference type="PIRSR" id="PIRSR000862-1"/>
    </source>
</evidence>
<keyword evidence="5" id="KW-0443">Lipid metabolism</keyword>
<dbReference type="Proteomes" id="UP001168821">
    <property type="component" value="Unassembled WGS sequence"/>
</dbReference>
<evidence type="ECO:0000256" key="4">
    <source>
        <dbReference type="ARBA" id="ARBA00022963"/>
    </source>
</evidence>
<evidence type="ECO:0000256" key="5">
    <source>
        <dbReference type="ARBA" id="ARBA00023098"/>
    </source>
</evidence>
<dbReference type="GO" id="GO:0016788">
    <property type="term" value="F:hydrolase activity, acting on ester bonds"/>
    <property type="evidence" value="ECO:0007669"/>
    <property type="project" value="InterPro"/>
</dbReference>
<keyword evidence="6" id="KW-0325">Glycoprotein</keyword>
<keyword evidence="4 7" id="KW-0442">Lipid degradation</keyword>
<accession>A0AA38IQZ2</accession>
<name>A0AA38IQZ2_9CUCU</name>
<keyword evidence="3 7" id="KW-0378">Hydrolase</keyword>
<dbReference type="Gene3D" id="3.40.50.1820">
    <property type="entry name" value="alpha/beta hydrolase"/>
    <property type="match status" value="1"/>
</dbReference>
<evidence type="ECO:0000256" key="2">
    <source>
        <dbReference type="ARBA" id="ARBA00022729"/>
    </source>
</evidence>
<comment type="caution">
    <text evidence="11">The sequence shown here is derived from an EMBL/GenBank/DDBJ whole genome shotgun (WGS) entry which is preliminary data.</text>
</comment>
<dbReference type="InterPro" id="IPR029058">
    <property type="entry name" value="AB_hydrolase_fold"/>
</dbReference>
<evidence type="ECO:0000259" key="10">
    <source>
        <dbReference type="Pfam" id="PF04083"/>
    </source>
</evidence>
<dbReference type="SUPFAM" id="SSF53474">
    <property type="entry name" value="alpha/beta-Hydrolases"/>
    <property type="match status" value="1"/>
</dbReference>
<dbReference type="AlphaFoldDB" id="A0AA38IQZ2"/>
<feature type="signal peptide" evidence="9">
    <location>
        <begin position="1"/>
        <end position="17"/>
    </location>
</feature>
<dbReference type="FunFam" id="3.40.50.1820:FF:000021">
    <property type="entry name" value="Lipase"/>
    <property type="match status" value="1"/>
</dbReference>
<proteinExistence type="inferred from homology"/>
<dbReference type="PIRSF" id="PIRSF000862">
    <property type="entry name" value="Steryl_ester_lip"/>
    <property type="match status" value="1"/>
</dbReference>
<dbReference type="InterPro" id="IPR025483">
    <property type="entry name" value="Lipase_euk"/>
</dbReference>
<evidence type="ECO:0000313" key="12">
    <source>
        <dbReference type="Proteomes" id="UP001168821"/>
    </source>
</evidence>
<sequence>MQPVLILFISLFLYSSASPIVPADDEDGHLTVPEIITKYGYPAEVHNVVTSDGYILTLHRIPHGKNMDTVSTKPVLVQHGLLSSSADWVITGVEHGLGFILADEGYDVWLGNGRGNYNSRNHTTLDPNTDAEFWHFSWHEIGAIDIPAMIDHILETTGQPNLYYVGHSQGTTVFYVMATTRPEYNDKIKAHFSLAPIAYMKHMTSPLMQILAYFVGPIDALFEMIGWNEFLPNNELITLAGETLCKDEEVTQELCSNVLFVMCGYSPSELNETILPVLMGHLPAGASTRQVVHYGQEIVSGYFRQYDFGDDNMDVYGSSEPPSYDLSLITAPSYLFYSHNDWMAAEVDVVRLCEEMGDSCNKFLVSEDSFNHLDYLIGMRAPELVYAKVISLMARH</sequence>
<feature type="chain" id="PRO_5041457125" description="Lipase" evidence="9">
    <location>
        <begin position="18"/>
        <end position="396"/>
    </location>
</feature>
<keyword evidence="2 9" id="KW-0732">Signal</keyword>
<dbReference type="PANTHER" id="PTHR11005">
    <property type="entry name" value="LYSOSOMAL ACID LIPASE-RELATED"/>
    <property type="match status" value="1"/>
</dbReference>
<feature type="active site" description="Nucleophile" evidence="8">
    <location>
        <position position="168"/>
    </location>
</feature>
<comment type="similarity">
    <text evidence="1 7">Belongs to the AB hydrolase superfamily. Lipase family.</text>
</comment>
<dbReference type="Pfam" id="PF04083">
    <property type="entry name" value="Abhydro_lipase"/>
    <property type="match status" value="1"/>
</dbReference>
<evidence type="ECO:0000256" key="1">
    <source>
        <dbReference type="ARBA" id="ARBA00010701"/>
    </source>
</evidence>
<dbReference type="EMBL" id="JALNTZ010000003">
    <property type="protein sequence ID" value="KAJ3658406.1"/>
    <property type="molecule type" value="Genomic_DNA"/>
</dbReference>
<feature type="active site" description="Charge relay system" evidence="8">
    <location>
        <position position="341"/>
    </location>
</feature>
<gene>
    <name evidence="11" type="ORF">Zmor_010144</name>
</gene>
<evidence type="ECO:0000313" key="11">
    <source>
        <dbReference type="EMBL" id="KAJ3658406.1"/>
    </source>
</evidence>
<reference evidence="11" key="1">
    <citation type="journal article" date="2023" name="G3 (Bethesda)">
        <title>Whole genome assemblies of Zophobas morio and Tenebrio molitor.</title>
        <authorList>
            <person name="Kaur S."/>
            <person name="Stinson S.A."/>
            <person name="diCenzo G.C."/>
        </authorList>
    </citation>
    <scope>NUCLEOTIDE SEQUENCE</scope>
    <source>
        <strain evidence="11">QUZm001</strain>
    </source>
</reference>
<evidence type="ECO:0000256" key="9">
    <source>
        <dbReference type="SAM" id="SignalP"/>
    </source>
</evidence>
<evidence type="ECO:0000256" key="7">
    <source>
        <dbReference type="PIRNR" id="PIRNR000862"/>
    </source>
</evidence>
<keyword evidence="12" id="KW-1185">Reference proteome</keyword>
<feature type="active site" description="Charge relay system" evidence="8">
    <location>
        <position position="372"/>
    </location>
</feature>